<dbReference type="InterPro" id="IPR045584">
    <property type="entry name" value="Pilin-like"/>
</dbReference>
<keyword evidence="1" id="KW-0812">Transmembrane</keyword>
<dbReference type="NCBIfam" id="TIGR02532">
    <property type="entry name" value="IV_pilin_GFxxxE"/>
    <property type="match status" value="1"/>
</dbReference>
<dbReference type="SUPFAM" id="SSF54523">
    <property type="entry name" value="Pili subunits"/>
    <property type="match status" value="1"/>
</dbReference>
<dbReference type="Gene3D" id="3.30.700.10">
    <property type="entry name" value="Glycoprotein, Type 4 Pilin"/>
    <property type="match status" value="1"/>
</dbReference>
<name>A0A0K6GTW7_9NEIS</name>
<dbReference type="InterPro" id="IPR031982">
    <property type="entry name" value="PilE-like"/>
</dbReference>
<dbReference type="RefSeq" id="WP_055433399.1">
    <property type="nucleotide sequence ID" value="NZ_CYHA01000001.1"/>
</dbReference>
<dbReference type="PANTHER" id="PTHR30093:SF47">
    <property type="entry name" value="TYPE IV PILUS NON-CORE MINOR PILIN PILE"/>
    <property type="match status" value="1"/>
</dbReference>
<evidence type="ECO:0000313" key="3">
    <source>
        <dbReference type="Proteomes" id="UP000243535"/>
    </source>
</evidence>
<evidence type="ECO:0000313" key="2">
    <source>
        <dbReference type="EMBL" id="CUA82053.1"/>
    </source>
</evidence>
<dbReference type="GO" id="GO:0043683">
    <property type="term" value="P:type IV pilus assembly"/>
    <property type="evidence" value="ECO:0007669"/>
    <property type="project" value="InterPro"/>
</dbReference>
<dbReference type="AlphaFoldDB" id="A0A0K6GTW7"/>
<feature type="transmembrane region" description="Helical" evidence="1">
    <location>
        <begin position="12"/>
        <end position="34"/>
    </location>
</feature>
<dbReference type="InterPro" id="IPR012902">
    <property type="entry name" value="N_methyl_site"/>
</dbReference>
<gene>
    <name evidence="2" type="ORF">Ga0061063_0903</name>
</gene>
<keyword evidence="1" id="KW-0472">Membrane</keyword>
<protein>
    <submittedName>
        <fullName evidence="2">Prepilin-type N-terminal cleavage/methylation domain</fullName>
    </submittedName>
</protein>
<dbReference type="PROSITE" id="PS00409">
    <property type="entry name" value="PROKAR_NTER_METHYL"/>
    <property type="match status" value="1"/>
</dbReference>
<sequence>MTKKNQNQTGFTLIEVMITVVIVSILAAIAYPSYTDYVARGRIAEAKSRMMSLAQELEQRYSNTGSFSGAACNASAPCSTPDSSNAMFDVSYVTPSSFSYTITASATSRFTSAFSRNYCRILTLDHQGTRGASSAASGVTVVADDCWNR</sequence>
<dbReference type="PANTHER" id="PTHR30093">
    <property type="entry name" value="GENERAL SECRETION PATHWAY PROTEIN G"/>
    <property type="match status" value="1"/>
</dbReference>
<proteinExistence type="predicted"/>
<keyword evidence="3" id="KW-1185">Reference proteome</keyword>
<organism evidence="2 3">
    <name type="scientific">Gulbenkiania indica</name>
    <dbReference type="NCBI Taxonomy" id="375574"/>
    <lineage>
        <taxon>Bacteria</taxon>
        <taxon>Pseudomonadati</taxon>
        <taxon>Pseudomonadota</taxon>
        <taxon>Betaproteobacteria</taxon>
        <taxon>Neisseriales</taxon>
        <taxon>Chromobacteriaceae</taxon>
        <taxon>Gulbenkiania</taxon>
    </lineage>
</organism>
<keyword evidence="1" id="KW-1133">Transmembrane helix</keyword>
<evidence type="ECO:0000256" key="1">
    <source>
        <dbReference type="SAM" id="Phobius"/>
    </source>
</evidence>
<reference evidence="3" key="1">
    <citation type="submission" date="2015-08" db="EMBL/GenBank/DDBJ databases">
        <authorList>
            <person name="Varghese N."/>
        </authorList>
    </citation>
    <scope>NUCLEOTIDE SEQUENCE [LARGE SCALE GENOMIC DNA]</scope>
    <source>
        <strain evidence="3">DSM 17901</strain>
    </source>
</reference>
<dbReference type="OrthoDB" id="8592370at2"/>
<accession>A0A0K6GTW7</accession>
<dbReference type="Pfam" id="PF16732">
    <property type="entry name" value="ComP_DUS"/>
    <property type="match status" value="1"/>
</dbReference>
<dbReference type="EMBL" id="CYHA01000001">
    <property type="protein sequence ID" value="CUA82053.1"/>
    <property type="molecule type" value="Genomic_DNA"/>
</dbReference>
<dbReference type="STRING" id="375574.GCA_001418035_00700"/>
<dbReference type="Proteomes" id="UP000243535">
    <property type="component" value="Unassembled WGS sequence"/>
</dbReference>
<dbReference type="Pfam" id="PF07963">
    <property type="entry name" value="N_methyl"/>
    <property type="match status" value="1"/>
</dbReference>